<keyword evidence="4" id="KW-1185">Reference proteome</keyword>
<dbReference type="EMBL" id="CP011409">
    <property type="protein sequence ID" value="AKZ61997.1"/>
    <property type="molecule type" value="Genomic_DNA"/>
</dbReference>
<dbReference type="HAMAP" id="MF_00612">
    <property type="entry name" value="UPF0225"/>
    <property type="match status" value="1"/>
</dbReference>
<feature type="domain" description="YchJ-like middle NTF2-like" evidence="2">
    <location>
        <begin position="33"/>
        <end position="144"/>
    </location>
</feature>
<sequence length="150" mass="16371">MAGKTDKVACPCGKGVYGACCGRFISGEAVPATAEQLMRSRYTAFALREEAYLRATWHPDTLPEEPLTAEDDVKWIGLDVIRHKHVKGADEGADKGADKGADEATVEFVARFKVGGRGHRLHEVSSFVRQPDAAGVARWYYVDGAFPDDE</sequence>
<dbReference type="RefSeq" id="WP_053195496.1">
    <property type="nucleotide sequence ID" value="NZ_CP011409.1"/>
</dbReference>
<dbReference type="SUPFAM" id="SSF54427">
    <property type="entry name" value="NTF2-like"/>
    <property type="match status" value="1"/>
</dbReference>
<name>A0ABM5UXS7_9BURK</name>
<evidence type="ECO:0000259" key="2">
    <source>
        <dbReference type="Pfam" id="PF17775"/>
    </source>
</evidence>
<accession>A0ABM5UXS7</accession>
<dbReference type="Proteomes" id="UP000063429">
    <property type="component" value="Chromosome"/>
</dbReference>
<dbReference type="Gene3D" id="3.10.450.50">
    <property type="match status" value="1"/>
</dbReference>
<dbReference type="InterPro" id="IPR048469">
    <property type="entry name" value="YchJ-like_M"/>
</dbReference>
<dbReference type="InterPro" id="IPR032710">
    <property type="entry name" value="NTF2-like_dom_sf"/>
</dbReference>
<evidence type="ECO:0000256" key="1">
    <source>
        <dbReference type="HAMAP-Rule" id="MF_00612"/>
    </source>
</evidence>
<dbReference type="InterPro" id="IPR023006">
    <property type="entry name" value="YchJ-like"/>
</dbReference>
<gene>
    <name evidence="3" type="ORF">F506_04320</name>
</gene>
<comment type="similarity">
    <text evidence="1">Belongs to the UPF0225 family.</text>
</comment>
<organism evidence="3 4">
    <name type="scientific">Herbaspirillum hiltneri N3</name>
    <dbReference type="NCBI Taxonomy" id="1262470"/>
    <lineage>
        <taxon>Bacteria</taxon>
        <taxon>Pseudomonadati</taxon>
        <taxon>Pseudomonadota</taxon>
        <taxon>Betaproteobacteria</taxon>
        <taxon>Burkholderiales</taxon>
        <taxon>Oxalobacteraceae</taxon>
        <taxon>Herbaspirillum</taxon>
    </lineage>
</organism>
<dbReference type="Pfam" id="PF17775">
    <property type="entry name" value="YchJ_M-like"/>
    <property type="match status" value="1"/>
</dbReference>
<evidence type="ECO:0000313" key="4">
    <source>
        <dbReference type="Proteomes" id="UP000063429"/>
    </source>
</evidence>
<proteinExistence type="inferred from homology"/>
<reference evidence="4" key="1">
    <citation type="journal article" date="2015" name="Genome Announc.">
        <title>Complete Genome Sequence of Herbaspirillum hiltneri N3 (DSM 17495), Isolated from Surface-Sterilized Wheat Roots.</title>
        <authorList>
            <person name="Guizelini D."/>
            <person name="Saizaki P.M."/>
            <person name="Coimbra N.A."/>
            <person name="Weiss V.A."/>
            <person name="Faoro H."/>
            <person name="Sfeir M.Z."/>
            <person name="Baura V.A."/>
            <person name="Monteiro R.A."/>
            <person name="Chubatsu L.S."/>
            <person name="Souza E.M."/>
            <person name="Cruz L.M."/>
            <person name="Pedrosa F.O."/>
            <person name="Raittz R.T."/>
            <person name="Marchaukoski J.N."/>
            <person name="Steffens M.B."/>
        </authorList>
    </citation>
    <scope>NUCLEOTIDE SEQUENCE [LARGE SCALE GENOMIC DNA]</scope>
    <source>
        <strain evidence="4">N3</strain>
    </source>
</reference>
<evidence type="ECO:0000313" key="3">
    <source>
        <dbReference type="EMBL" id="AKZ61997.1"/>
    </source>
</evidence>
<protein>
    <recommendedName>
        <fullName evidence="1">UPF0225 protein F506_04320</fullName>
    </recommendedName>
</protein>